<accession>A0ACD3SL66</accession>
<evidence type="ECO:0000313" key="2">
    <source>
        <dbReference type="Proteomes" id="UP000004277"/>
    </source>
</evidence>
<name>A0ACD3SL66_9BURK</name>
<protein>
    <submittedName>
        <fullName evidence="1">Enoyl-CoA hydratase</fullName>
    </submittedName>
</protein>
<gene>
    <name evidence="1" type="ORF">MW7_013505</name>
</gene>
<dbReference type="Proteomes" id="UP000004277">
    <property type="component" value="Unassembled WGS sequence"/>
</dbReference>
<keyword evidence="2" id="KW-1185">Reference proteome</keyword>
<sequence length="247" mass="26906">MSDAVTYESQDRIALITINRPDRLNAINEAVELGLAAAWRRLNESDDLVAVFTGAGNRAFSVGKDLNYDAAPDYRRFTPGFDIEVRKPIVAAVGGWCLGGGLTLLQMCDLCVASENARFGYPEAKLGFAGGMIAPLAARIPHKVAMELMLLGEDIDVQRAYQVGLVNKVVPQGEHVEAAMVYARRLAQNAPLVLDMLKQFAGEVLPKGPMGHASHALRVVEAIMASEDRQEGMRSAREKTPPQYRGR</sequence>
<organism evidence="1 2">
    <name type="scientific">Imbroritus primus</name>
    <dbReference type="NCBI Taxonomy" id="3058603"/>
    <lineage>
        <taxon>Bacteria</taxon>
        <taxon>Pseudomonadati</taxon>
        <taxon>Pseudomonadota</taxon>
        <taxon>Betaproteobacteria</taxon>
        <taxon>Burkholderiales</taxon>
        <taxon>Burkholderiaceae</taxon>
        <taxon>Imbroritus</taxon>
    </lineage>
</organism>
<comment type="caution">
    <text evidence="1">The sequence shown here is derived from an EMBL/GenBank/DDBJ whole genome shotgun (WGS) entry which is preliminary data.</text>
</comment>
<reference evidence="1" key="1">
    <citation type="submission" date="2019-05" db="EMBL/GenBank/DDBJ databases">
        <title>Revised genome assembly of Burkholderiaceae (previously Ralstonia) sp. PBA.</title>
        <authorList>
            <person name="Gan H.M."/>
        </authorList>
    </citation>
    <scope>NUCLEOTIDE SEQUENCE</scope>
    <source>
        <strain evidence="1">PBA</strain>
    </source>
</reference>
<proteinExistence type="predicted"/>
<dbReference type="EMBL" id="AKCV02000025">
    <property type="protein sequence ID" value="TMS56982.1"/>
    <property type="molecule type" value="Genomic_DNA"/>
</dbReference>
<evidence type="ECO:0000313" key="1">
    <source>
        <dbReference type="EMBL" id="TMS56982.1"/>
    </source>
</evidence>